<protein>
    <recommendedName>
        <fullName evidence="3">37 kDa cell surface protein</fullName>
    </recommendedName>
</protein>
<evidence type="ECO:0000313" key="2">
    <source>
        <dbReference type="Proteomes" id="UP000000707"/>
    </source>
</evidence>
<dbReference type="AlphaFoldDB" id="G3B7Y5"/>
<sequence length="321" mass="36291">MKKAIPFIVAAGALYYYDQNVDPIISRNFHRSVPAKSASNPIEVFKKSEPEKATDSVKAATSQFSKDIESKYNQFESKTSELANRLSSTFVEKKDDVSRYVNEPKFTERPAGFFQSKVAAYLDAVNAAGDKLSGKSKSVEAKAQQQKASWFTFGSNQQEKLQQTYDVERARAAKQYELAKAKLDELKNSFDKQKSPDVARQLEAAQKDFNSSLNNLKAYGRDFIDQTNKDLESAKNSWWKWGQSKSDQLQKEYDSNKAAANSKYEAAKKRLDDLTRQVQSSNPFKTKQEELDHLQAAKDDLSSSYDNLKKFGSSLIDKVTK</sequence>
<organism evidence="2">
    <name type="scientific">Candida tenuis (strain ATCC 10573 / BCRC 21748 / CBS 615 / JCM 9827 / NBRC 10315 / NRRL Y-1498 / VKM Y-70)</name>
    <name type="common">Yeast</name>
    <name type="synonym">Yamadazyma tenuis</name>
    <dbReference type="NCBI Taxonomy" id="590646"/>
    <lineage>
        <taxon>Eukaryota</taxon>
        <taxon>Fungi</taxon>
        <taxon>Dikarya</taxon>
        <taxon>Ascomycota</taxon>
        <taxon>Saccharomycotina</taxon>
        <taxon>Pichiomycetes</taxon>
        <taxon>Debaryomycetaceae</taxon>
        <taxon>Yamadazyma</taxon>
    </lineage>
</organism>
<dbReference type="KEGG" id="cten:18247741"/>
<evidence type="ECO:0008006" key="3">
    <source>
        <dbReference type="Google" id="ProtNLM"/>
    </source>
</evidence>
<evidence type="ECO:0000313" key="1">
    <source>
        <dbReference type="EMBL" id="EGV61688.1"/>
    </source>
</evidence>
<dbReference type="RefSeq" id="XP_006687858.1">
    <property type="nucleotide sequence ID" value="XM_006687795.1"/>
</dbReference>
<dbReference type="GeneID" id="18247741"/>
<dbReference type="EMBL" id="GL996527">
    <property type="protein sequence ID" value="EGV61688.1"/>
    <property type="molecule type" value="Genomic_DNA"/>
</dbReference>
<accession>G3B7Y5</accession>
<name>G3B7Y5_CANTC</name>
<dbReference type="EMBL" id="GL996527">
    <property type="protein sequence ID" value="EGV61689.1"/>
    <property type="molecule type" value="Genomic_DNA"/>
</dbReference>
<gene>
    <name evidence="1" type="ORF">CANTEDRAFT_115146</name>
</gene>
<reference evidence="1 2" key="1">
    <citation type="journal article" date="2011" name="Proc. Natl. Acad. Sci. U.S.A.">
        <title>Comparative genomics of xylose-fermenting fungi for enhanced biofuel production.</title>
        <authorList>
            <person name="Wohlbach D.J."/>
            <person name="Kuo A."/>
            <person name="Sato T.K."/>
            <person name="Potts K.M."/>
            <person name="Salamov A.A."/>
            <person name="LaButti K.M."/>
            <person name="Sun H."/>
            <person name="Clum A."/>
            <person name="Pangilinan J.L."/>
            <person name="Lindquist E.A."/>
            <person name="Lucas S."/>
            <person name="Lapidus A."/>
            <person name="Jin M."/>
            <person name="Gunawan C."/>
            <person name="Balan V."/>
            <person name="Dale B.E."/>
            <person name="Jeffries T.W."/>
            <person name="Zinkel R."/>
            <person name="Barry K.W."/>
            <person name="Grigoriev I.V."/>
            <person name="Gasch A.P."/>
        </authorList>
    </citation>
    <scope>NUCLEOTIDE SEQUENCE [LARGE SCALE GENOMIC DNA]</scope>
    <source>
        <strain evidence="1">ATCC 10573</strain>
        <strain evidence="2">ATCC 10573 / BCRC 21748 / CBS 615 / JCM 9827 / NBRC 10315 / NRRL Y-1498 / VKM Y-70</strain>
    </source>
</reference>
<proteinExistence type="predicted"/>
<dbReference type="STRING" id="590646.G3B7Y5"/>
<dbReference type="Proteomes" id="UP000000707">
    <property type="component" value="Unassembled WGS sequence"/>
</dbReference>
<keyword evidence="2" id="KW-1185">Reference proteome</keyword>
<dbReference type="HOGENOM" id="CLU_725841_0_0_1"/>
<dbReference type="OrthoDB" id="4085621at2759"/>